<reference evidence="1" key="1">
    <citation type="submission" date="2021-01" db="EMBL/GenBank/DDBJ databases">
        <authorList>
            <person name="Corre E."/>
            <person name="Pelletier E."/>
            <person name="Niang G."/>
            <person name="Scheremetjew M."/>
            <person name="Finn R."/>
            <person name="Kale V."/>
            <person name="Holt S."/>
            <person name="Cochrane G."/>
            <person name="Meng A."/>
            <person name="Brown T."/>
            <person name="Cohen L."/>
        </authorList>
    </citation>
    <scope>NUCLEOTIDE SEQUENCE</scope>
    <source>
        <strain evidence="1">GSO104</strain>
    </source>
</reference>
<accession>A0A6V2CPS8</accession>
<dbReference type="EMBL" id="HBNS01010155">
    <property type="protein sequence ID" value="CAE4594412.1"/>
    <property type="molecule type" value="Transcribed_RNA"/>
</dbReference>
<evidence type="ECO:0000313" key="1">
    <source>
        <dbReference type="EMBL" id="CAE4594409.1"/>
    </source>
</evidence>
<proteinExistence type="predicted"/>
<name>A0A6V2CPS8_9STRA</name>
<organism evidence="1">
    <name type="scientific">Ditylum brightwellii</name>
    <dbReference type="NCBI Taxonomy" id="49249"/>
    <lineage>
        <taxon>Eukaryota</taxon>
        <taxon>Sar</taxon>
        <taxon>Stramenopiles</taxon>
        <taxon>Ochrophyta</taxon>
        <taxon>Bacillariophyta</taxon>
        <taxon>Mediophyceae</taxon>
        <taxon>Lithodesmiophycidae</taxon>
        <taxon>Lithodesmiales</taxon>
        <taxon>Lithodesmiaceae</taxon>
        <taxon>Ditylum</taxon>
    </lineage>
</organism>
<evidence type="ECO:0000313" key="2">
    <source>
        <dbReference type="EMBL" id="CAE4594412.1"/>
    </source>
</evidence>
<protein>
    <submittedName>
        <fullName evidence="1">Uncharacterized protein</fullName>
    </submittedName>
</protein>
<sequence>MSLYKDKLSDMIQDAQCHGKADDNSIGETCSFSSILSGDMNDSGIKMEITDIPLNIMSARTLEQSLKGDSSYLEAARRRRMDRSVSQSSETPGVEAAVSVSSGNLSVSFSAVEIREYEIQIGDNPSVSSGPPLTIAWDYFNEAKIDIDVYEANCPDTRNRNQILLPYKERWRRLAEQAKLTDDEIFEETKKVNVARRLRAETISNLDGAQWEERMEKIQRWMRNLFRKKLKLSEKKMIRATIEMDRRERERRLAVDLRQ</sequence>
<dbReference type="EMBL" id="HBNS01010153">
    <property type="protein sequence ID" value="CAE4594409.1"/>
    <property type="molecule type" value="Transcribed_RNA"/>
</dbReference>
<gene>
    <name evidence="1" type="ORF">DBRI00130_LOCUS8197</name>
    <name evidence="2" type="ORF">DBRI00130_LOCUS8199</name>
</gene>
<dbReference type="AlphaFoldDB" id="A0A6V2CPS8"/>